<feature type="domain" description="Flagellar hook protein FlgE D2" evidence="8">
    <location>
        <begin position="164"/>
        <end position="303"/>
    </location>
</feature>
<dbReference type="GO" id="GO:0071978">
    <property type="term" value="P:bacterial-type flagellum-dependent swarming motility"/>
    <property type="evidence" value="ECO:0007669"/>
    <property type="project" value="TreeGrafter"/>
</dbReference>
<evidence type="ECO:0000259" key="9">
    <source>
        <dbReference type="Pfam" id="PF22692"/>
    </source>
</evidence>
<evidence type="ECO:0000259" key="8">
    <source>
        <dbReference type="Pfam" id="PF07559"/>
    </source>
</evidence>
<evidence type="ECO:0000256" key="5">
    <source>
        <dbReference type="RuleBase" id="RU362116"/>
    </source>
</evidence>
<dbReference type="SUPFAM" id="SSF117143">
    <property type="entry name" value="Flagellar hook protein flgE"/>
    <property type="match status" value="1"/>
</dbReference>
<dbReference type="PROSITE" id="PS00588">
    <property type="entry name" value="FLAGELLA_BB_ROD"/>
    <property type="match status" value="1"/>
</dbReference>
<comment type="similarity">
    <text evidence="2 5">Belongs to the flagella basal body rod proteins family.</text>
</comment>
<evidence type="ECO:0000256" key="1">
    <source>
        <dbReference type="ARBA" id="ARBA00004117"/>
    </source>
</evidence>
<sequence>MGFQQGLSGLSAASKNLEVIGNNVANSNTYGEKSSRAEFADMYAAAMTGSAANNTQAGIGVQVATVSQQFNQGNITPTGNPLDLAINGNGFFQTQDPSNQIQYTRNGQFKVSNTGNIVNDQGNKLLGYPADASGAIVQGAAQPLQLPTGGIDPQQTTKSTMEFNLDARAAVTTPTSGPTIDFTNQKTYNNATSVTMFDAKGQDVAVSYYFQKTGTDTFDVYATANGTTVNGAPGAPSPVASLQFSSDGSSLISPTGPITIDIPASTNAEGAATLPISGIALDVSGATEFGSNFGVTNMTQDGYTAGQLTGVSVDNSGKLIAQYSNGQTKAAGQLELANFRNPQGLTPLGGNGWKQTAASGGPTVGVAGDGNLGVLNSGSLEESNVDLTAELVSMITAQRDYQANAQTIKTMDQAMQTLVNLR</sequence>
<feature type="domain" description="Flagellar basal-body/hook protein C-terminal" evidence="7">
    <location>
        <begin position="377"/>
        <end position="421"/>
    </location>
</feature>
<dbReference type="InterPro" id="IPR011491">
    <property type="entry name" value="FlgE_D2"/>
</dbReference>
<dbReference type="InterPro" id="IPR001444">
    <property type="entry name" value="Flag_bb_rod_N"/>
</dbReference>
<keyword evidence="4 5" id="KW-0975">Bacterial flagellum</keyword>
<dbReference type="GO" id="GO:0009425">
    <property type="term" value="C:bacterial-type flagellum basal body"/>
    <property type="evidence" value="ECO:0007669"/>
    <property type="project" value="UniProtKB-SubCell"/>
</dbReference>
<dbReference type="EMBL" id="JAJLJH010000001">
    <property type="protein sequence ID" value="MCK9684600.1"/>
    <property type="molecule type" value="Genomic_DNA"/>
</dbReference>
<organism evidence="10 11">
    <name type="scientific">Scleromatobacter humisilvae</name>
    <dbReference type="NCBI Taxonomy" id="2897159"/>
    <lineage>
        <taxon>Bacteria</taxon>
        <taxon>Pseudomonadati</taxon>
        <taxon>Pseudomonadota</taxon>
        <taxon>Betaproteobacteria</taxon>
        <taxon>Burkholderiales</taxon>
        <taxon>Sphaerotilaceae</taxon>
        <taxon>Scleromatobacter</taxon>
    </lineage>
</organism>
<dbReference type="PANTHER" id="PTHR30435">
    <property type="entry name" value="FLAGELLAR PROTEIN"/>
    <property type="match status" value="1"/>
</dbReference>
<gene>
    <name evidence="10" type="primary">flgE</name>
    <name evidence="10" type="ORF">LPC04_02640</name>
</gene>
<protein>
    <recommendedName>
        <fullName evidence="3 5">Flagellar hook protein FlgE</fullName>
    </recommendedName>
</protein>
<keyword evidence="10" id="KW-0282">Flagellum</keyword>
<evidence type="ECO:0000256" key="2">
    <source>
        <dbReference type="ARBA" id="ARBA00009677"/>
    </source>
</evidence>
<name>A0A9X1YFN4_9BURK</name>
<dbReference type="InterPro" id="IPR037058">
    <property type="entry name" value="Falgellar_hook_FlgE_sf"/>
</dbReference>
<dbReference type="Pfam" id="PF06429">
    <property type="entry name" value="Flg_bbr_C"/>
    <property type="match status" value="1"/>
</dbReference>
<evidence type="ECO:0000256" key="4">
    <source>
        <dbReference type="ARBA" id="ARBA00023143"/>
    </source>
</evidence>
<dbReference type="Proteomes" id="UP001139353">
    <property type="component" value="Unassembled WGS sequence"/>
</dbReference>
<evidence type="ECO:0000313" key="10">
    <source>
        <dbReference type="EMBL" id="MCK9684600.1"/>
    </source>
</evidence>
<evidence type="ECO:0000256" key="3">
    <source>
        <dbReference type="ARBA" id="ARBA00019015"/>
    </source>
</evidence>
<dbReference type="RefSeq" id="WP_275680626.1">
    <property type="nucleotide sequence ID" value="NZ_JAJLJH010000001.1"/>
</dbReference>
<comment type="subcellular location">
    <subcellularLocation>
        <location evidence="1 5">Bacterial flagellum basal body</location>
    </subcellularLocation>
</comment>
<comment type="caution">
    <text evidence="10">The sequence shown here is derived from an EMBL/GenBank/DDBJ whole genome shotgun (WGS) entry which is preliminary data.</text>
</comment>
<dbReference type="InterPro" id="IPR010930">
    <property type="entry name" value="Flg_bb/hook_C_dom"/>
</dbReference>
<dbReference type="InterPro" id="IPR020013">
    <property type="entry name" value="Flagellar_FlgE/F/G"/>
</dbReference>
<dbReference type="PANTHER" id="PTHR30435:SF1">
    <property type="entry name" value="FLAGELLAR HOOK PROTEIN FLGE"/>
    <property type="match status" value="1"/>
</dbReference>
<keyword evidence="11" id="KW-1185">Reference proteome</keyword>
<dbReference type="AlphaFoldDB" id="A0A9X1YFN4"/>
<accession>A0A9X1YFN4</accession>
<feature type="domain" description="Flagellar hook protein FlgE/F/G-like D1" evidence="9">
    <location>
        <begin position="85"/>
        <end position="143"/>
    </location>
</feature>
<dbReference type="InterPro" id="IPR053967">
    <property type="entry name" value="LlgE_F_G-like_D1"/>
</dbReference>
<keyword evidence="10" id="KW-0969">Cilium</keyword>
<dbReference type="Pfam" id="PF07559">
    <property type="entry name" value="FlgE_D2"/>
    <property type="match status" value="1"/>
</dbReference>
<dbReference type="Pfam" id="PF00460">
    <property type="entry name" value="Flg_bb_rod"/>
    <property type="match status" value="1"/>
</dbReference>
<dbReference type="InterPro" id="IPR019776">
    <property type="entry name" value="Flagellar_basal_body_rod_CS"/>
</dbReference>
<dbReference type="NCBIfam" id="NF004238">
    <property type="entry name" value="PRK05682.1-1"/>
    <property type="match status" value="1"/>
</dbReference>
<reference evidence="10" key="1">
    <citation type="submission" date="2021-11" db="EMBL/GenBank/DDBJ databases">
        <title>BS-T2-15 a new species belonging to the Comamonadaceae family isolated from the soil of a French oak forest.</title>
        <authorList>
            <person name="Mieszkin S."/>
            <person name="Alain K."/>
        </authorList>
    </citation>
    <scope>NUCLEOTIDE SEQUENCE</scope>
    <source>
        <strain evidence="10">BS-T2-15</strain>
    </source>
</reference>
<dbReference type="GO" id="GO:0005829">
    <property type="term" value="C:cytosol"/>
    <property type="evidence" value="ECO:0007669"/>
    <property type="project" value="TreeGrafter"/>
</dbReference>
<evidence type="ECO:0000259" key="6">
    <source>
        <dbReference type="Pfam" id="PF00460"/>
    </source>
</evidence>
<keyword evidence="10" id="KW-0966">Cell projection</keyword>
<dbReference type="Pfam" id="PF22692">
    <property type="entry name" value="LlgE_F_G_D1"/>
    <property type="match status" value="1"/>
</dbReference>
<dbReference type="GO" id="GO:0009424">
    <property type="term" value="C:bacterial-type flagellum hook"/>
    <property type="evidence" value="ECO:0007669"/>
    <property type="project" value="TreeGrafter"/>
</dbReference>
<dbReference type="InterPro" id="IPR037925">
    <property type="entry name" value="FlgE/F/G-like"/>
</dbReference>
<dbReference type="NCBIfam" id="TIGR03506">
    <property type="entry name" value="FlgEFG_subfam"/>
    <property type="match status" value="1"/>
</dbReference>
<evidence type="ECO:0000259" key="7">
    <source>
        <dbReference type="Pfam" id="PF06429"/>
    </source>
</evidence>
<comment type="function">
    <text evidence="5">A flexible structure which links the flagellar filament to the drive apparatus in the basal body.</text>
</comment>
<feature type="domain" description="Flagellar basal body rod protein N-terminal" evidence="6">
    <location>
        <begin position="6"/>
        <end position="31"/>
    </location>
</feature>
<dbReference type="Gene3D" id="2.60.98.20">
    <property type="entry name" value="Flagellar hook protein FlgE"/>
    <property type="match status" value="1"/>
</dbReference>
<evidence type="ECO:0000313" key="11">
    <source>
        <dbReference type="Proteomes" id="UP001139353"/>
    </source>
</evidence>
<proteinExistence type="inferred from homology"/>